<feature type="compositionally biased region" description="Polar residues" evidence="1">
    <location>
        <begin position="134"/>
        <end position="147"/>
    </location>
</feature>
<organism evidence="2 3">
    <name type="scientific">Aspergillus ellipticus CBS 707.79</name>
    <dbReference type="NCBI Taxonomy" id="1448320"/>
    <lineage>
        <taxon>Eukaryota</taxon>
        <taxon>Fungi</taxon>
        <taxon>Dikarya</taxon>
        <taxon>Ascomycota</taxon>
        <taxon>Pezizomycotina</taxon>
        <taxon>Eurotiomycetes</taxon>
        <taxon>Eurotiomycetidae</taxon>
        <taxon>Eurotiales</taxon>
        <taxon>Aspergillaceae</taxon>
        <taxon>Aspergillus</taxon>
        <taxon>Aspergillus subgen. Circumdati</taxon>
    </lineage>
</organism>
<sequence length="438" mass="49979">MSNHQILAFLETLSANSPLTMTSSATTPADHVTTSQRYGSLEESTSIAYVSAISGNSELIQKFADHEQMVSQVALQFRDQPGLNDLIDHVKKLYSIIKPFTRNLGTQTFLSEAETFPMTSNSSNSFRTARSHLTGPSQSDTRENSTASLLPSPRPSPPRRRTNARIRDVQSWMNLPRQMHCRDSVKDIRRFLGSFGSTNRHDLNLTTRLFFAVGSPYAILQLRDIFKALKRNDALLPFSKPSTLKSAVQAIARSGDLKLVARLQNRISRFYLVNIYERRARRLYANNQRPRSFTDSEVMSAIIIENQPDLESNNGELQKQMKTLRNLLYSSRNWYRLASRFGVGILLLVPWGGEFDIYDSHCSIQKISQLEFDGFVNLLDEKRGFFLRRCSRNGIRRFRMLSNFETIRPTKLEQIATTEAITEKHFDSDGLLDLLRPV</sequence>
<name>A0A319DYC5_9EURO</name>
<feature type="region of interest" description="Disordered" evidence="1">
    <location>
        <begin position="117"/>
        <end position="162"/>
    </location>
</feature>
<accession>A0A319DYC5</accession>
<protein>
    <submittedName>
        <fullName evidence="2">Uncharacterized protein</fullName>
    </submittedName>
</protein>
<evidence type="ECO:0000313" key="3">
    <source>
        <dbReference type="Proteomes" id="UP000247810"/>
    </source>
</evidence>
<dbReference type="VEuPathDB" id="FungiDB:BO71DRAFT_235625"/>
<dbReference type="EMBL" id="KZ825804">
    <property type="protein sequence ID" value="PYH99207.1"/>
    <property type="molecule type" value="Genomic_DNA"/>
</dbReference>
<gene>
    <name evidence="2" type="ORF">BO71DRAFT_235625</name>
</gene>
<evidence type="ECO:0000313" key="2">
    <source>
        <dbReference type="EMBL" id="PYH99207.1"/>
    </source>
</evidence>
<dbReference type="Proteomes" id="UP000247810">
    <property type="component" value="Unassembled WGS sequence"/>
</dbReference>
<evidence type="ECO:0000256" key="1">
    <source>
        <dbReference type="SAM" id="MobiDB-lite"/>
    </source>
</evidence>
<keyword evidence="3" id="KW-1185">Reference proteome</keyword>
<feature type="compositionally biased region" description="Polar residues" evidence="1">
    <location>
        <begin position="117"/>
        <end position="128"/>
    </location>
</feature>
<dbReference type="OrthoDB" id="4462325at2759"/>
<dbReference type="AlphaFoldDB" id="A0A319DYC5"/>
<dbReference type="STRING" id="1448320.A0A319DYC5"/>
<proteinExistence type="predicted"/>
<reference evidence="2 3" key="1">
    <citation type="submission" date="2018-02" db="EMBL/GenBank/DDBJ databases">
        <title>The genomes of Aspergillus section Nigri reveals drivers in fungal speciation.</title>
        <authorList>
            <consortium name="DOE Joint Genome Institute"/>
            <person name="Vesth T.C."/>
            <person name="Nybo J."/>
            <person name="Theobald S."/>
            <person name="Brandl J."/>
            <person name="Frisvad J.C."/>
            <person name="Nielsen K.F."/>
            <person name="Lyhne E.K."/>
            <person name="Kogle M.E."/>
            <person name="Kuo A."/>
            <person name="Riley R."/>
            <person name="Clum A."/>
            <person name="Nolan M."/>
            <person name="Lipzen A."/>
            <person name="Salamov A."/>
            <person name="Henrissat B."/>
            <person name="Wiebenga A."/>
            <person name="De vries R.P."/>
            <person name="Grigoriev I.V."/>
            <person name="Mortensen U.H."/>
            <person name="Andersen M.R."/>
            <person name="Baker S.E."/>
        </authorList>
    </citation>
    <scope>NUCLEOTIDE SEQUENCE [LARGE SCALE GENOMIC DNA]</scope>
    <source>
        <strain evidence="2 3">CBS 707.79</strain>
    </source>
</reference>